<accession>A0A6P8B2D2</accession>
<dbReference type="SUPFAM" id="SSF81383">
    <property type="entry name" value="F-box domain"/>
    <property type="match status" value="1"/>
</dbReference>
<keyword evidence="3" id="KW-1185">Reference proteome</keyword>
<evidence type="ECO:0000256" key="1">
    <source>
        <dbReference type="SAM" id="MobiDB-lite"/>
    </source>
</evidence>
<dbReference type="SMART" id="SM00256">
    <property type="entry name" value="FBOX"/>
    <property type="match status" value="1"/>
</dbReference>
<dbReference type="Gene3D" id="1.20.1280.50">
    <property type="match status" value="1"/>
</dbReference>
<dbReference type="Pfam" id="PF12937">
    <property type="entry name" value="F-box-like"/>
    <property type="match status" value="1"/>
</dbReference>
<protein>
    <recommendedName>
        <fullName evidence="2">F-box domain-containing protein</fullName>
    </recommendedName>
</protein>
<feature type="compositionally biased region" description="Basic and acidic residues" evidence="1">
    <location>
        <begin position="15"/>
        <end position="29"/>
    </location>
</feature>
<dbReference type="Gene3D" id="6.10.140.2040">
    <property type="match status" value="1"/>
</dbReference>
<dbReference type="InterPro" id="IPR036047">
    <property type="entry name" value="F-box-like_dom_sf"/>
</dbReference>
<dbReference type="Proteomes" id="UP000515153">
    <property type="component" value="Unplaced"/>
</dbReference>
<dbReference type="AlphaFoldDB" id="A0A6P8B2D2"/>
<dbReference type="GeneID" id="41962842"/>
<dbReference type="KEGG" id="pgri:PgNI_07929"/>
<feature type="domain" description="F-box" evidence="2">
    <location>
        <begin position="196"/>
        <end position="246"/>
    </location>
</feature>
<organism evidence="3 4">
    <name type="scientific">Pyricularia grisea</name>
    <name type="common">Crabgrass-specific blast fungus</name>
    <name type="synonym">Magnaporthe grisea</name>
    <dbReference type="NCBI Taxonomy" id="148305"/>
    <lineage>
        <taxon>Eukaryota</taxon>
        <taxon>Fungi</taxon>
        <taxon>Dikarya</taxon>
        <taxon>Ascomycota</taxon>
        <taxon>Pezizomycotina</taxon>
        <taxon>Sordariomycetes</taxon>
        <taxon>Sordariomycetidae</taxon>
        <taxon>Magnaporthales</taxon>
        <taxon>Pyriculariaceae</taxon>
        <taxon>Pyricularia</taxon>
    </lineage>
</organism>
<dbReference type="PROSITE" id="PS50181">
    <property type="entry name" value="FBOX"/>
    <property type="match status" value="1"/>
</dbReference>
<sequence length="388" mass="42276">MSRESDISSSSGQGKDLERAANAVHRDKGSIANCSGPLEADGATGKTCSQGASGSREASIEKPALPLDGSCLAVRDTNKSNPGANTLRSTLPRRLQSALSTSGNPTCIGCIRQYSGNGYSDSVLPRPRSGSCPQIGRCHEARGCFAPGGPETAPTSPTPSQLCDGSHCHNVDECQIATCCCLDQSASARQGYGQWNDCLDDLPNEVLLHIMSYLEVCDLLATSRTNHHLRELSLSPILHSMRLRRIRMILPPLLQSPSRPTLPDLIGRRIFMTQTTVVSRKLSRSLISIRLSRRLAARPSPEALVARGVLPPEWGGVAPALVAKKRAVEKERVKDGLRGFVERWTGEARQRGEGVRRWEESRGVGRVWRLKRFWERIARGDGVEVREG</sequence>
<evidence type="ECO:0000259" key="2">
    <source>
        <dbReference type="PROSITE" id="PS50181"/>
    </source>
</evidence>
<proteinExistence type="predicted"/>
<evidence type="ECO:0000313" key="4">
    <source>
        <dbReference type="RefSeq" id="XP_030981332.1"/>
    </source>
</evidence>
<dbReference type="CDD" id="cd09917">
    <property type="entry name" value="F-box_SF"/>
    <property type="match status" value="1"/>
</dbReference>
<gene>
    <name evidence="4" type="ORF">PgNI_07929</name>
</gene>
<name>A0A6P8B2D2_PYRGI</name>
<evidence type="ECO:0000313" key="3">
    <source>
        <dbReference type="Proteomes" id="UP000515153"/>
    </source>
</evidence>
<reference evidence="4" key="2">
    <citation type="submission" date="2019-10" db="EMBL/GenBank/DDBJ databases">
        <authorList>
            <consortium name="NCBI Genome Project"/>
        </authorList>
    </citation>
    <scope>NUCLEOTIDE SEQUENCE</scope>
    <source>
        <strain evidence="4">NI907</strain>
    </source>
</reference>
<reference evidence="4" key="3">
    <citation type="submission" date="2025-08" db="UniProtKB">
        <authorList>
            <consortium name="RefSeq"/>
        </authorList>
    </citation>
    <scope>IDENTIFICATION</scope>
    <source>
        <strain evidence="4">NI907</strain>
    </source>
</reference>
<dbReference type="InterPro" id="IPR001810">
    <property type="entry name" value="F-box_dom"/>
</dbReference>
<dbReference type="RefSeq" id="XP_030981332.1">
    <property type="nucleotide sequence ID" value="XM_031127933.1"/>
</dbReference>
<feature type="region of interest" description="Disordered" evidence="1">
    <location>
        <begin position="1"/>
        <end position="61"/>
    </location>
</feature>
<reference evidence="4" key="1">
    <citation type="journal article" date="2019" name="Mol. Biol. Evol.">
        <title>Blast fungal genomes show frequent chromosomal changes, gene gains and losses, and effector gene turnover.</title>
        <authorList>
            <person name="Gomez Luciano L.B."/>
            <person name="Jason Tsai I."/>
            <person name="Chuma I."/>
            <person name="Tosa Y."/>
            <person name="Chen Y.H."/>
            <person name="Li J.Y."/>
            <person name="Li M.Y."/>
            <person name="Jade Lu M.Y."/>
            <person name="Nakayashiki H."/>
            <person name="Li W.H."/>
        </authorList>
    </citation>
    <scope>NUCLEOTIDE SEQUENCE</scope>
    <source>
        <strain evidence="4">NI907</strain>
    </source>
</reference>